<proteinExistence type="predicted"/>
<evidence type="ECO:0000313" key="1">
    <source>
        <dbReference type="EMBL" id="BAD81200.1"/>
    </source>
</evidence>
<name>Q5NBG4_ORYSJ</name>
<dbReference type="Proteomes" id="UP000817658">
    <property type="component" value="Chromosome 1"/>
</dbReference>
<reference evidence="1" key="1">
    <citation type="journal article" date="2002" name="Nature">
        <title>The genome sequence and structure of rice chromosome 1.</title>
        <authorList>
            <person name="Sasaki T."/>
            <person name="Matsumoto T."/>
            <person name="Yamamoto K."/>
            <person name="Sakata K."/>
            <person name="Baba T."/>
            <person name="Katayose Y."/>
            <person name="Wu J."/>
            <person name="Niimura Y."/>
            <person name="Cheng Z."/>
            <person name="Nagamura Y."/>
            <person name="Antonio B.A."/>
            <person name="Kanamori H."/>
            <person name="Hosokawa S."/>
            <person name="Masukawa M."/>
            <person name="Arikawa K."/>
            <person name="Chiden Y."/>
            <person name="Hayashi M."/>
            <person name="Okamoto M."/>
            <person name="Ando T."/>
            <person name="Aoki H."/>
            <person name="Arita K."/>
            <person name="Hamada M."/>
            <person name="Harada C."/>
            <person name="Hijishita S."/>
            <person name="Honda M."/>
            <person name="Ichikawa Y."/>
            <person name="Idonuma A."/>
            <person name="Iijima M."/>
            <person name="Ikeda M."/>
            <person name="Ikeno M."/>
            <person name="Itoh S."/>
            <person name="Itoh T."/>
            <person name="Itoh Y."/>
            <person name="Itoh Y."/>
            <person name="Iwabuchi A."/>
            <person name="Kamiya K."/>
            <person name="Karasawa W."/>
            <person name="Katagiri S."/>
            <person name="Kikuta A."/>
            <person name="Kobayashi N."/>
            <person name="Kono I."/>
            <person name="Machita K."/>
            <person name="Maehara T."/>
            <person name="Mizuno H."/>
            <person name="Mizubayashi T."/>
            <person name="Mukai Y."/>
            <person name="Nagasaki H."/>
            <person name="Nakashima M."/>
            <person name="Nakama Y."/>
            <person name="Nakamichi Y."/>
            <person name="Nakamura M."/>
            <person name="Namiki N."/>
            <person name="Negishi M."/>
            <person name="Ohta I."/>
            <person name="Ono N."/>
            <person name="Saji S."/>
            <person name="Sakai K."/>
            <person name="Shibata M."/>
            <person name="Shimokawa T."/>
            <person name="Shomura A."/>
            <person name="Song J."/>
            <person name="Takazaki Y."/>
            <person name="Terasawa K."/>
            <person name="Tsuji K."/>
            <person name="Waki K."/>
            <person name="Yamagata H."/>
            <person name="Yamane H."/>
            <person name="Yoshiki S."/>
            <person name="Yoshihara R."/>
            <person name="Yukawa K."/>
            <person name="Zhong H."/>
            <person name="Iwama H."/>
            <person name="Endo T."/>
            <person name="Ito H."/>
            <person name="Hahn J.H."/>
            <person name="Kim H.I."/>
            <person name="Eun M.Y."/>
            <person name="Yano M."/>
            <person name="Jiang J."/>
            <person name="Gojobori T."/>
        </authorList>
    </citation>
    <scope>NUCLEOTIDE SEQUENCE [LARGE SCALE GENOMIC DNA]</scope>
</reference>
<accession>Q5NBG4</accession>
<gene>
    <name evidence="1" type="primary">P0693B08.26</name>
</gene>
<protein>
    <submittedName>
        <fullName evidence="1">Uncharacterized protein</fullName>
    </submittedName>
</protein>
<organism evidence="1">
    <name type="scientific">Oryza sativa subsp. japonica</name>
    <name type="common">Rice</name>
    <dbReference type="NCBI Taxonomy" id="39947"/>
    <lineage>
        <taxon>Eukaryota</taxon>
        <taxon>Viridiplantae</taxon>
        <taxon>Streptophyta</taxon>
        <taxon>Embryophyta</taxon>
        <taxon>Tracheophyta</taxon>
        <taxon>Spermatophyta</taxon>
        <taxon>Magnoliopsida</taxon>
        <taxon>Liliopsida</taxon>
        <taxon>Poales</taxon>
        <taxon>Poaceae</taxon>
        <taxon>BOP clade</taxon>
        <taxon>Oryzoideae</taxon>
        <taxon>Oryzeae</taxon>
        <taxon>Oryzinae</taxon>
        <taxon>Oryza</taxon>
        <taxon>Oryza sativa</taxon>
    </lineage>
</organism>
<dbReference type="EMBL" id="AP001081">
    <property type="protein sequence ID" value="BAD81200.1"/>
    <property type="molecule type" value="Genomic_DNA"/>
</dbReference>
<sequence length="60" mass="6883">MDMRAGPELRYDTPIQYSSVPLSTSSSRRSAFIALSSPPKAYRNAPRRLEFRILKRGLRN</sequence>
<dbReference type="AlphaFoldDB" id="Q5NBG4"/>